<dbReference type="RefSeq" id="WP_093005224.1">
    <property type="nucleotide sequence ID" value="NZ_FNZZ01000003.1"/>
</dbReference>
<evidence type="ECO:0000313" key="2">
    <source>
        <dbReference type="Proteomes" id="UP000199214"/>
    </source>
</evidence>
<dbReference type="OrthoDB" id="7581188at2"/>
<name>A0A1H7NL77_9SPHN</name>
<protein>
    <submittedName>
        <fullName evidence="1">Uncharacterized protein</fullName>
    </submittedName>
</protein>
<dbReference type="EMBL" id="FNZZ01000003">
    <property type="protein sequence ID" value="SEL24312.1"/>
    <property type="molecule type" value="Genomic_DNA"/>
</dbReference>
<gene>
    <name evidence="1" type="ORF">SAMN05216382_1627</name>
</gene>
<reference evidence="2" key="1">
    <citation type="submission" date="2016-10" db="EMBL/GenBank/DDBJ databases">
        <authorList>
            <person name="Varghese N."/>
            <person name="Submissions S."/>
        </authorList>
    </citation>
    <scope>NUCLEOTIDE SEQUENCE [LARGE SCALE GENOMIC DNA]</scope>
    <source>
        <strain evidence="2">JS21-1</strain>
    </source>
</reference>
<dbReference type="Proteomes" id="UP000199214">
    <property type="component" value="Unassembled WGS sequence"/>
</dbReference>
<proteinExistence type="predicted"/>
<dbReference type="AlphaFoldDB" id="A0A1H7NL77"/>
<evidence type="ECO:0000313" key="1">
    <source>
        <dbReference type="EMBL" id="SEL24312.1"/>
    </source>
</evidence>
<organism evidence="1 2">
    <name type="scientific">Sphingomonas palmae</name>
    <dbReference type="NCBI Taxonomy" id="1855283"/>
    <lineage>
        <taxon>Bacteria</taxon>
        <taxon>Pseudomonadati</taxon>
        <taxon>Pseudomonadota</taxon>
        <taxon>Alphaproteobacteria</taxon>
        <taxon>Sphingomonadales</taxon>
        <taxon>Sphingomonadaceae</taxon>
        <taxon>Sphingomonas</taxon>
    </lineage>
</organism>
<keyword evidence="2" id="KW-1185">Reference proteome</keyword>
<accession>A0A1H7NL77</accession>
<sequence length="170" mass="17438">MLLLALAVQAATAATPLPAVPERMSILVPVPDERCTRHQGDDIVVCANALPSQTLPLPQEAVSDRPVPINGYLTGRGALNAEGTPCAARSGGCQTGVDVVGPGVALVRGIQKLISPDSCCENPGESTSAGQLASDVAGGVKKLFRGKPDKSNRVAIRLDDTPPATSRVLP</sequence>